<organism evidence="1 2">
    <name type="scientific">Pluteus cervinus</name>
    <dbReference type="NCBI Taxonomy" id="181527"/>
    <lineage>
        <taxon>Eukaryota</taxon>
        <taxon>Fungi</taxon>
        <taxon>Dikarya</taxon>
        <taxon>Basidiomycota</taxon>
        <taxon>Agaricomycotina</taxon>
        <taxon>Agaricomycetes</taxon>
        <taxon>Agaricomycetidae</taxon>
        <taxon>Agaricales</taxon>
        <taxon>Pluteineae</taxon>
        <taxon>Pluteaceae</taxon>
        <taxon>Pluteus</taxon>
    </lineage>
</organism>
<gene>
    <name evidence="1" type="ORF">BDN72DRAFT_898144</name>
</gene>
<name>A0ACD3AU27_9AGAR</name>
<dbReference type="Proteomes" id="UP000308600">
    <property type="component" value="Unassembled WGS sequence"/>
</dbReference>
<evidence type="ECO:0000313" key="2">
    <source>
        <dbReference type="Proteomes" id="UP000308600"/>
    </source>
</evidence>
<protein>
    <submittedName>
        <fullName evidence="1">Uncharacterized protein</fullName>
    </submittedName>
</protein>
<dbReference type="EMBL" id="ML208352">
    <property type="protein sequence ID" value="TFK68437.1"/>
    <property type="molecule type" value="Genomic_DNA"/>
</dbReference>
<sequence length="353" mass="38541">MSATDINPGFARVQGGIVYYVFAAPREKVELKNELKVLQAFLAAWNADVEDTQPGKPTRPPKKPSETKAPPPVTRLLVVAYNHLSTRPKSKYQPKHLTVLMCNDKGWALEPREYGAWVHVFPIDENSEKGYKNYSIESDKRRKVDGKHKASLALAEANDLGTLGEGDLAEETMEVQASDKASEVNASLAQEDAKDTRSESTGQGDLITTALNSESPAQAAEHNCRPIDHAQDLAEEPQQAETPDNVPEVTAKLKFSPPLVEREVKDSISVAWQGDLDATASKSLTHVDENNLEALEHVRNLVEEIQKVQVSDNAPASALPQDLKIDEQPGVGVEEEGPAVLISDGKLEDNEAT</sequence>
<reference evidence="1 2" key="1">
    <citation type="journal article" date="2019" name="Nat. Ecol. Evol.">
        <title>Megaphylogeny resolves global patterns of mushroom evolution.</title>
        <authorList>
            <person name="Varga T."/>
            <person name="Krizsan K."/>
            <person name="Foldi C."/>
            <person name="Dima B."/>
            <person name="Sanchez-Garcia M."/>
            <person name="Sanchez-Ramirez S."/>
            <person name="Szollosi G.J."/>
            <person name="Szarkandi J.G."/>
            <person name="Papp V."/>
            <person name="Albert L."/>
            <person name="Andreopoulos W."/>
            <person name="Angelini C."/>
            <person name="Antonin V."/>
            <person name="Barry K.W."/>
            <person name="Bougher N.L."/>
            <person name="Buchanan P."/>
            <person name="Buyck B."/>
            <person name="Bense V."/>
            <person name="Catcheside P."/>
            <person name="Chovatia M."/>
            <person name="Cooper J."/>
            <person name="Damon W."/>
            <person name="Desjardin D."/>
            <person name="Finy P."/>
            <person name="Geml J."/>
            <person name="Haridas S."/>
            <person name="Hughes K."/>
            <person name="Justo A."/>
            <person name="Karasinski D."/>
            <person name="Kautmanova I."/>
            <person name="Kiss B."/>
            <person name="Kocsube S."/>
            <person name="Kotiranta H."/>
            <person name="LaButti K.M."/>
            <person name="Lechner B.E."/>
            <person name="Liimatainen K."/>
            <person name="Lipzen A."/>
            <person name="Lukacs Z."/>
            <person name="Mihaltcheva S."/>
            <person name="Morgado L.N."/>
            <person name="Niskanen T."/>
            <person name="Noordeloos M.E."/>
            <person name="Ohm R.A."/>
            <person name="Ortiz-Santana B."/>
            <person name="Ovrebo C."/>
            <person name="Racz N."/>
            <person name="Riley R."/>
            <person name="Savchenko A."/>
            <person name="Shiryaev A."/>
            <person name="Soop K."/>
            <person name="Spirin V."/>
            <person name="Szebenyi C."/>
            <person name="Tomsovsky M."/>
            <person name="Tulloss R.E."/>
            <person name="Uehling J."/>
            <person name="Grigoriev I.V."/>
            <person name="Vagvolgyi C."/>
            <person name="Papp T."/>
            <person name="Martin F.M."/>
            <person name="Miettinen O."/>
            <person name="Hibbett D.S."/>
            <person name="Nagy L.G."/>
        </authorList>
    </citation>
    <scope>NUCLEOTIDE SEQUENCE [LARGE SCALE GENOMIC DNA]</scope>
    <source>
        <strain evidence="1 2">NL-1719</strain>
    </source>
</reference>
<accession>A0ACD3AU27</accession>
<evidence type="ECO:0000313" key="1">
    <source>
        <dbReference type="EMBL" id="TFK68437.1"/>
    </source>
</evidence>
<keyword evidence="2" id="KW-1185">Reference proteome</keyword>
<proteinExistence type="predicted"/>